<dbReference type="AlphaFoldDB" id="A0A9W4SAR6"/>
<evidence type="ECO:0000313" key="2">
    <source>
        <dbReference type="Proteomes" id="UP001153678"/>
    </source>
</evidence>
<reference evidence="1" key="1">
    <citation type="submission" date="2022-08" db="EMBL/GenBank/DDBJ databases">
        <authorList>
            <person name="Kallberg Y."/>
            <person name="Tangrot J."/>
            <person name="Rosling A."/>
        </authorList>
    </citation>
    <scope>NUCLEOTIDE SEQUENCE</scope>
    <source>
        <strain evidence="1">Wild A</strain>
    </source>
</reference>
<proteinExistence type="predicted"/>
<feature type="non-terminal residue" evidence="1">
    <location>
        <position position="226"/>
    </location>
</feature>
<name>A0A9W4SAR6_9GLOM</name>
<accession>A0A9W4SAR6</accession>
<evidence type="ECO:0000313" key="1">
    <source>
        <dbReference type="EMBL" id="CAI2162006.1"/>
    </source>
</evidence>
<gene>
    <name evidence="1" type="ORF">FWILDA_LOCUS340</name>
</gene>
<protein>
    <submittedName>
        <fullName evidence="1">2925_t:CDS:1</fullName>
    </submittedName>
</protein>
<sequence>MSAIDENSQFSGEIWVDSQGYLVAKKRGAKLAETAAETEREILGLDRHKSTIEGAKELKLEIKLSEPIELDLVLQEGIHRDLTEEKASGETVVVKTANPAAKKRYEEIKKDKNTILTYRRLINVEKEEKRLENSVSRVVLKKPGEEPQFLVLVRNSKSDPLNEEKIKNDLVAERKVSAADRNYLELEELGKNEEKNGQIYHTYPDIQQIRYEAETYQVRTQAAKNL</sequence>
<comment type="caution">
    <text evidence="1">The sequence shown here is derived from an EMBL/GenBank/DDBJ whole genome shotgun (WGS) entry which is preliminary data.</text>
</comment>
<dbReference type="Proteomes" id="UP001153678">
    <property type="component" value="Unassembled WGS sequence"/>
</dbReference>
<feature type="non-terminal residue" evidence="1">
    <location>
        <position position="1"/>
    </location>
</feature>
<keyword evidence="2" id="KW-1185">Reference proteome</keyword>
<dbReference type="EMBL" id="CAMKVN010000022">
    <property type="protein sequence ID" value="CAI2162006.1"/>
    <property type="molecule type" value="Genomic_DNA"/>
</dbReference>
<organism evidence="1 2">
    <name type="scientific">Funneliformis geosporum</name>
    <dbReference type="NCBI Taxonomy" id="1117311"/>
    <lineage>
        <taxon>Eukaryota</taxon>
        <taxon>Fungi</taxon>
        <taxon>Fungi incertae sedis</taxon>
        <taxon>Mucoromycota</taxon>
        <taxon>Glomeromycotina</taxon>
        <taxon>Glomeromycetes</taxon>
        <taxon>Glomerales</taxon>
        <taxon>Glomeraceae</taxon>
        <taxon>Funneliformis</taxon>
    </lineage>
</organism>